<dbReference type="AlphaFoldDB" id="A0A9Q3HP68"/>
<gene>
    <name evidence="3" type="ORF">O181_052273</name>
</gene>
<keyword evidence="4" id="KW-1185">Reference proteome</keyword>
<dbReference type="Proteomes" id="UP000765509">
    <property type="component" value="Unassembled WGS sequence"/>
</dbReference>
<proteinExistence type="predicted"/>
<evidence type="ECO:0000256" key="2">
    <source>
        <dbReference type="SAM" id="MobiDB-lite"/>
    </source>
</evidence>
<feature type="region of interest" description="Disordered" evidence="2">
    <location>
        <begin position="330"/>
        <end position="425"/>
    </location>
</feature>
<protein>
    <submittedName>
        <fullName evidence="3">Uncharacterized protein</fullName>
    </submittedName>
</protein>
<feature type="compositionally biased region" description="Polar residues" evidence="2">
    <location>
        <begin position="413"/>
        <end position="425"/>
    </location>
</feature>
<evidence type="ECO:0000313" key="4">
    <source>
        <dbReference type="Proteomes" id="UP000765509"/>
    </source>
</evidence>
<name>A0A9Q3HP68_9BASI</name>
<feature type="compositionally biased region" description="Low complexity" evidence="2">
    <location>
        <begin position="344"/>
        <end position="359"/>
    </location>
</feature>
<comment type="caution">
    <text evidence="3">The sequence shown here is derived from an EMBL/GenBank/DDBJ whole genome shotgun (WGS) entry which is preliminary data.</text>
</comment>
<organism evidence="3 4">
    <name type="scientific">Austropuccinia psidii MF-1</name>
    <dbReference type="NCBI Taxonomy" id="1389203"/>
    <lineage>
        <taxon>Eukaryota</taxon>
        <taxon>Fungi</taxon>
        <taxon>Dikarya</taxon>
        <taxon>Basidiomycota</taxon>
        <taxon>Pucciniomycotina</taxon>
        <taxon>Pucciniomycetes</taxon>
        <taxon>Pucciniales</taxon>
        <taxon>Sphaerophragmiaceae</taxon>
        <taxon>Austropuccinia</taxon>
    </lineage>
</organism>
<feature type="compositionally biased region" description="Polar residues" evidence="2">
    <location>
        <begin position="360"/>
        <end position="384"/>
    </location>
</feature>
<evidence type="ECO:0000256" key="1">
    <source>
        <dbReference type="SAM" id="Coils"/>
    </source>
</evidence>
<keyword evidence="1" id="KW-0175">Coiled coil</keyword>
<feature type="compositionally biased region" description="Low complexity" evidence="2">
    <location>
        <begin position="395"/>
        <end position="412"/>
    </location>
</feature>
<sequence>MASNVAPRSLNDSNSNNLSNKLKIIEEATKARDNAQDNAQDKAQDHVQDNIILSIQTIETIRDFAKDIKPLNIDGTNLFDWVADLDHTLYYLFDLEENYLQSIQPITLNKNLDKIAKILIYWTIPRELRTYIKDTKHAHDAYNALSNQFNQNNRTSHMASLVELFNFHFHITQPEHVTLLYDKLHRQFNQLIYSGFKLDHDTLLGAFFQIAVGRSNFEIYNSISKSLDDRPNSQVNHPSSKEIAAIARLHFENLMRSTVALEDSTPILPSNSIPSSTFDNSNTHDIIARALSNLKLPTEISNEIINSASKILPQKLSITNPETQSLLKLTPQKNPIPSKSHIDNSNQTQNSPSQSISTSLKNLNSSSDLQKSQSTVAISNSTPNLVEPIPQAGVSSSSTFAPSPSPTKSSSKNTHPIPSTSLSAS</sequence>
<dbReference type="EMBL" id="AVOT02022865">
    <property type="protein sequence ID" value="MBW0512558.1"/>
    <property type="molecule type" value="Genomic_DNA"/>
</dbReference>
<accession>A0A9Q3HP68</accession>
<reference evidence="3" key="1">
    <citation type="submission" date="2021-03" db="EMBL/GenBank/DDBJ databases">
        <title>Draft genome sequence of rust myrtle Austropuccinia psidii MF-1, a brazilian biotype.</title>
        <authorList>
            <person name="Quecine M.C."/>
            <person name="Pachon D.M.R."/>
            <person name="Bonatelli M.L."/>
            <person name="Correr F.H."/>
            <person name="Franceschini L.M."/>
            <person name="Leite T.F."/>
            <person name="Margarido G.R.A."/>
            <person name="Almeida C.A."/>
            <person name="Ferrarezi J.A."/>
            <person name="Labate C.A."/>
        </authorList>
    </citation>
    <scope>NUCLEOTIDE SEQUENCE</scope>
    <source>
        <strain evidence="3">MF-1</strain>
    </source>
</reference>
<feature type="coiled-coil region" evidence="1">
    <location>
        <begin position="18"/>
        <end position="45"/>
    </location>
</feature>
<dbReference type="OrthoDB" id="2507033at2759"/>
<evidence type="ECO:0000313" key="3">
    <source>
        <dbReference type="EMBL" id="MBW0512558.1"/>
    </source>
</evidence>